<name>A0A061IU96_TRYRA</name>
<accession>A0A061IU96</accession>
<dbReference type="VEuPathDB" id="TriTrypDB:TRSC58_06749"/>
<keyword evidence="3" id="KW-1185">Reference proteome</keyword>
<dbReference type="EMBL" id="AUPL01006749">
    <property type="protein sequence ID" value="ESL05595.1"/>
    <property type="molecule type" value="Genomic_DNA"/>
</dbReference>
<proteinExistence type="predicted"/>
<feature type="compositionally biased region" description="Basic and acidic residues" evidence="1">
    <location>
        <begin position="132"/>
        <end position="156"/>
    </location>
</feature>
<reference evidence="2 3" key="1">
    <citation type="submission" date="2013-07" db="EMBL/GenBank/DDBJ databases">
        <authorList>
            <person name="Stoco P.H."/>
            <person name="Wagner G."/>
            <person name="Gerber A."/>
            <person name="Zaha A."/>
            <person name="Thompson C."/>
            <person name="Bartholomeu D.C."/>
            <person name="Luckemeyer D.D."/>
            <person name="Bahia D."/>
            <person name="Loreto E."/>
            <person name="Prestes E.B."/>
            <person name="Lima F.M."/>
            <person name="Rodrigues-Luiz G."/>
            <person name="Vallejo G.A."/>
            <person name="Filho J.F."/>
            <person name="Monteiro K.M."/>
            <person name="Tyler K.M."/>
            <person name="de Almeida L.G."/>
            <person name="Ortiz M.F."/>
            <person name="Siervo M.A."/>
            <person name="de Moraes M.H."/>
            <person name="Cunha O.L."/>
            <person name="Mendonca-Neto R."/>
            <person name="Silva R."/>
            <person name="Teixeira S.M."/>
            <person name="Murta S.M."/>
            <person name="Sincero T.C."/>
            <person name="Mendes T.A."/>
            <person name="Urmenyi T.P."/>
            <person name="Silva V.G."/>
            <person name="da Rocha W.D."/>
            <person name="Andersson B."/>
            <person name="Romanha A.J."/>
            <person name="Steindel M."/>
            <person name="de Vasconcelos A.T."/>
            <person name="Grisard E.C."/>
        </authorList>
    </citation>
    <scope>NUCLEOTIDE SEQUENCE [LARGE SCALE GENOMIC DNA]</scope>
    <source>
        <strain evidence="2 3">SC58</strain>
    </source>
</reference>
<sequence length="412" mass="42815">MFASAGEGRQKRGGLHSLQFRLACEASQCPYDLPAEGGRRGRAEGSSWLSSLAASAKHESCRGMGAGALRSSKNMKPTEPHEGPSGNTSVSLASRGEGEAAACPAAQTPDSGTVQPTGGSAQGEADTSHTASEPREAGEERSGHSIPEVLERHSRSTEAICETTNADNARAISAPHEEKGTAPAASRRSEAPPQHGQPAEARASCSVAVGPDAGNGNDNTVTVAPGGAAPPELCKVEALLQTTLGRFCSKLDEMASKAAALDGLWQGLAEALPRPRRGGGAEEDRAELAVHLHSLRRQVGLLGAIWSEEEAARKASERRLKQQREAAVKVVRVEIVRAYEETPVPYKKGAFAPLDSTTRRLQPPAKKAPAPASDSRSAAASSAALSLTQSAGTPSKFSSSSGLGYSDDFEDE</sequence>
<evidence type="ECO:0000256" key="1">
    <source>
        <dbReference type="SAM" id="MobiDB-lite"/>
    </source>
</evidence>
<feature type="compositionally biased region" description="Low complexity" evidence="1">
    <location>
        <begin position="44"/>
        <end position="55"/>
    </location>
</feature>
<dbReference type="OrthoDB" id="267065at2759"/>
<feature type="compositionally biased region" description="Low complexity" evidence="1">
    <location>
        <begin position="363"/>
        <end position="406"/>
    </location>
</feature>
<feature type="region of interest" description="Disordered" evidence="1">
    <location>
        <begin position="347"/>
        <end position="412"/>
    </location>
</feature>
<dbReference type="Proteomes" id="UP000031737">
    <property type="component" value="Unassembled WGS sequence"/>
</dbReference>
<organism evidence="2 3">
    <name type="scientific">Trypanosoma rangeli SC58</name>
    <dbReference type="NCBI Taxonomy" id="429131"/>
    <lineage>
        <taxon>Eukaryota</taxon>
        <taxon>Discoba</taxon>
        <taxon>Euglenozoa</taxon>
        <taxon>Kinetoplastea</taxon>
        <taxon>Metakinetoplastina</taxon>
        <taxon>Trypanosomatida</taxon>
        <taxon>Trypanosomatidae</taxon>
        <taxon>Trypanosoma</taxon>
        <taxon>Herpetosoma</taxon>
    </lineage>
</organism>
<feature type="compositionally biased region" description="Polar residues" evidence="1">
    <location>
        <begin position="108"/>
        <end position="119"/>
    </location>
</feature>
<gene>
    <name evidence="2" type="ORF">TRSC58_06749</name>
</gene>
<feature type="region of interest" description="Disordered" evidence="1">
    <location>
        <begin position="31"/>
        <end position="224"/>
    </location>
</feature>
<comment type="caution">
    <text evidence="2">The sequence shown here is derived from an EMBL/GenBank/DDBJ whole genome shotgun (WGS) entry which is preliminary data.</text>
</comment>
<evidence type="ECO:0000313" key="2">
    <source>
        <dbReference type="EMBL" id="ESL05595.1"/>
    </source>
</evidence>
<protein>
    <submittedName>
        <fullName evidence="2">Uncharacterized protein</fullName>
    </submittedName>
</protein>
<evidence type="ECO:0000313" key="3">
    <source>
        <dbReference type="Proteomes" id="UP000031737"/>
    </source>
</evidence>
<dbReference type="AlphaFoldDB" id="A0A061IU96"/>